<accession>A0A103ZZV6</accession>
<dbReference type="EMBL" id="LOYH01000007">
    <property type="protein sequence ID" value="KVK89143.1"/>
    <property type="molecule type" value="Genomic_DNA"/>
</dbReference>
<proteinExistence type="predicted"/>
<dbReference type="AlphaFoldDB" id="A0A103ZZV6"/>
<organism evidence="2 3">
    <name type="scientific">Burkholderia cepacia</name>
    <name type="common">Pseudomonas cepacia</name>
    <dbReference type="NCBI Taxonomy" id="292"/>
    <lineage>
        <taxon>Bacteria</taxon>
        <taxon>Pseudomonadati</taxon>
        <taxon>Pseudomonadota</taxon>
        <taxon>Betaproteobacteria</taxon>
        <taxon>Burkholderiales</taxon>
        <taxon>Burkholderiaceae</taxon>
        <taxon>Burkholderia</taxon>
        <taxon>Burkholderia cepacia complex</taxon>
    </lineage>
</organism>
<protein>
    <recommendedName>
        <fullName evidence="4">DUF4148 domain-containing protein</fullName>
    </recommendedName>
</protein>
<comment type="caution">
    <text evidence="2">The sequence shown here is derived from an EMBL/GenBank/DDBJ whole genome shotgun (WGS) entry which is preliminary data.</text>
</comment>
<name>A0A103ZZV6_BURCE</name>
<dbReference type="RefSeq" id="WP_059523919.1">
    <property type="nucleotide sequence ID" value="NZ_LOXZ01000031.1"/>
</dbReference>
<reference evidence="2 3" key="1">
    <citation type="submission" date="2015-11" db="EMBL/GenBank/DDBJ databases">
        <title>Expanding the genomic diversity of Burkholderia species for the development of highly accurate diagnostics.</title>
        <authorList>
            <person name="Sahl J."/>
            <person name="Keim P."/>
            <person name="Wagner D."/>
        </authorList>
    </citation>
    <scope>NUCLEOTIDE SEQUENCE [LARGE SCALE GENOMIC DNA]</scope>
    <source>
        <strain evidence="2 3">MSMB1302</strain>
    </source>
</reference>
<sequence length="101" mass="10926">MKHPARYLACCALLATSFAVHAAPTLTPAQCHDYPFVHTHGPVSHRQLINELNELESVGYNPSSGDESSYPDDIDSAQARLMNEYRKDCAGAAHTVASNGN</sequence>
<dbReference type="Proteomes" id="UP000069001">
    <property type="component" value="Unassembled WGS sequence"/>
</dbReference>
<evidence type="ECO:0000256" key="1">
    <source>
        <dbReference type="SAM" id="SignalP"/>
    </source>
</evidence>
<evidence type="ECO:0000313" key="3">
    <source>
        <dbReference type="Proteomes" id="UP000069001"/>
    </source>
</evidence>
<feature type="signal peptide" evidence="1">
    <location>
        <begin position="1"/>
        <end position="22"/>
    </location>
</feature>
<feature type="chain" id="PRO_5007120250" description="DUF4148 domain-containing protein" evidence="1">
    <location>
        <begin position="23"/>
        <end position="101"/>
    </location>
</feature>
<dbReference type="Pfam" id="PF13663">
    <property type="entry name" value="DUF4148"/>
    <property type="match status" value="1"/>
</dbReference>
<evidence type="ECO:0000313" key="2">
    <source>
        <dbReference type="EMBL" id="KVK89143.1"/>
    </source>
</evidence>
<evidence type="ECO:0008006" key="4">
    <source>
        <dbReference type="Google" id="ProtNLM"/>
    </source>
</evidence>
<dbReference type="InterPro" id="IPR025421">
    <property type="entry name" value="DUF4148"/>
</dbReference>
<keyword evidence="1" id="KW-0732">Signal</keyword>
<gene>
    <name evidence="2" type="ORF">WS90_36600</name>
</gene>